<organism evidence="3">
    <name type="scientific">Tanacetum cinerariifolium</name>
    <name type="common">Dalmatian daisy</name>
    <name type="synonym">Chrysanthemum cinerariifolium</name>
    <dbReference type="NCBI Taxonomy" id="118510"/>
    <lineage>
        <taxon>Eukaryota</taxon>
        <taxon>Viridiplantae</taxon>
        <taxon>Streptophyta</taxon>
        <taxon>Embryophyta</taxon>
        <taxon>Tracheophyta</taxon>
        <taxon>Spermatophyta</taxon>
        <taxon>Magnoliopsida</taxon>
        <taxon>eudicotyledons</taxon>
        <taxon>Gunneridae</taxon>
        <taxon>Pentapetalae</taxon>
        <taxon>asterids</taxon>
        <taxon>campanulids</taxon>
        <taxon>Asterales</taxon>
        <taxon>Asteraceae</taxon>
        <taxon>Asteroideae</taxon>
        <taxon>Anthemideae</taxon>
        <taxon>Anthemidinae</taxon>
        <taxon>Tanacetum</taxon>
    </lineage>
</organism>
<feature type="domain" description="Reverse transcriptase Ty1/copia-type" evidence="2">
    <location>
        <begin position="624"/>
        <end position="683"/>
    </location>
</feature>
<evidence type="ECO:0000313" key="3">
    <source>
        <dbReference type="EMBL" id="GEU34947.1"/>
    </source>
</evidence>
<protein>
    <submittedName>
        <fullName evidence="3">Gag-Pol polyprotein</fullName>
    </submittedName>
</protein>
<sequence>MSNTNLQTQTSNALHNAIMKAGGKDRPPMLAHEWQRFVMRVKQSQELMTVSYHKLHDIWKQHQNKINKIRAERLARTANPLALVAQQQPVYDPQTHPNHYTQNSSTRSQQAAARNRGKGRNLSQGDAIVQARGSWSPMQEVTPDATYNSGPIFDAEPLQKSFVKPEFLKKAIFVKPEFIKKAQRANPRLYDIGCYDDNLALMLAPEFDEMIHLAQEIRSKLSDLIKPFDYKNLNNVYDLFVPQREKSPEQRHFLEMTKMPMAVPISTRKPKRTMNQSVAIALKRIVAAKSTNQKPRSTIRKQYEQISTTCKWWYSKITLPGYKWKPKPSTVNVKPDLIKIILFIVDFGCSKHITGNLKLLSNFVEKFLDLEVAFRKTTCYIHDLKGNDLLTRSRDTDLYSITLQDSLTPNPICLMAKATSLQAWLWHLPLSNLNFDTINLLSNLSPGPQSQENVPHIAETLTTSNELDLLFSLMFDELLNEPTLVVSKYSVVTTDDAPNQRQQQHTTSSTSTTIAVDIPPLNIQTTPETTSQAPTQAPTLETDGEMYMFALIVSRTKSKNIKEAMANSAWIKAMKEELHQFDQLDENTVIRNKDRLIAKGYNQKEGVDFEESFAPVARLEAVRTLKEEVYVNQPDGFIDPHHPDKVYYLKKALYGLKQAPRAWYDKLSKFLVSKGFSKDLDHVGCLDARKSIFGGMQFLGGDKLVSWSSKKQNCTSMSSAKAEYVSLSSCCAQVIWLRTQLINYGFHFDKIPMYCDLKAAIAILCNPVQHSRTKHIDLADLFIKALPKDRFKYLIRRLGMRCLTPEELDVQANESA</sequence>
<dbReference type="PANTHER" id="PTHR11439">
    <property type="entry name" value="GAG-POL-RELATED RETROTRANSPOSON"/>
    <property type="match status" value="1"/>
</dbReference>
<dbReference type="PANTHER" id="PTHR11439:SF509">
    <property type="entry name" value="RNA-DIRECTED DNA POLYMERASE"/>
    <property type="match status" value="1"/>
</dbReference>
<feature type="compositionally biased region" description="Polar residues" evidence="1">
    <location>
        <begin position="91"/>
        <end position="112"/>
    </location>
</feature>
<gene>
    <name evidence="3" type="ORF">Tci_006925</name>
</gene>
<dbReference type="EMBL" id="BKCJ010000635">
    <property type="protein sequence ID" value="GEU34947.1"/>
    <property type="molecule type" value="Genomic_DNA"/>
</dbReference>
<dbReference type="AlphaFoldDB" id="A0A6L2JEC7"/>
<proteinExistence type="predicted"/>
<feature type="region of interest" description="Disordered" evidence="1">
    <location>
        <begin position="91"/>
        <end position="124"/>
    </location>
</feature>
<evidence type="ECO:0000259" key="2">
    <source>
        <dbReference type="Pfam" id="PF07727"/>
    </source>
</evidence>
<dbReference type="CDD" id="cd09272">
    <property type="entry name" value="RNase_HI_RT_Ty1"/>
    <property type="match status" value="1"/>
</dbReference>
<dbReference type="InterPro" id="IPR013103">
    <property type="entry name" value="RVT_2"/>
</dbReference>
<name>A0A6L2JEC7_TANCI</name>
<dbReference type="Pfam" id="PF07727">
    <property type="entry name" value="RVT_2"/>
    <property type="match status" value="1"/>
</dbReference>
<comment type="caution">
    <text evidence="3">The sequence shown here is derived from an EMBL/GenBank/DDBJ whole genome shotgun (WGS) entry which is preliminary data.</text>
</comment>
<evidence type="ECO:0000256" key="1">
    <source>
        <dbReference type="SAM" id="MobiDB-lite"/>
    </source>
</evidence>
<accession>A0A6L2JEC7</accession>
<reference evidence="3" key="1">
    <citation type="journal article" date="2019" name="Sci. Rep.">
        <title>Draft genome of Tanacetum cinerariifolium, the natural source of mosquito coil.</title>
        <authorList>
            <person name="Yamashiro T."/>
            <person name="Shiraishi A."/>
            <person name="Satake H."/>
            <person name="Nakayama K."/>
        </authorList>
    </citation>
    <scope>NUCLEOTIDE SEQUENCE</scope>
</reference>